<dbReference type="InterPro" id="IPR013083">
    <property type="entry name" value="Znf_RING/FYVE/PHD"/>
</dbReference>
<sequence>MLTYIPRDTVPYKPTCRARSITSRPTSATRQHLFHWRIQAESPGVRRKSQRDRYSPRYSQSPERRAFQPVGAATQLPPPLQTSHLPQNAQEQSPVFHGEQGAASVPMSLASHLPPGMAAPHGFHPLYASTPHIHFPACGGQTHPSCSLQYPVCSILPQPSCNIQPTQGYSAVVHGMGPVMATPTHHHPSLHHPHVHQHSTYTMPIHGPQHFMPQHPQQHHHQPHHTPDDEIQIIAEHRPTHPTYHHIPYPMGHGAPLNHSAPIHLLQAEPPVRHHHTQSDALYQLGTYSRLRRASQQRRVSARRWRGMPPAPPVPATHPGFLLHFLAMLSNPSTVAPPYAMDVSDENGEVENYEALLNLAERLGEAKPRGLTKVDIEQLPSYRFNASSHQSDQTSCVVCMCDFEQRQLLRVLPCHHEFHAKCVDKWLKTNRTCPICRADAGLYLIPSYKEI</sequence>
<keyword evidence="1 3" id="KW-0479">Metal-binding</keyword>
<evidence type="ECO:0000256" key="3">
    <source>
        <dbReference type="PROSITE-ProRule" id="PRU00175"/>
    </source>
</evidence>
<name>A0ABM1F6D6_PRICU</name>
<evidence type="ECO:0000256" key="4">
    <source>
        <dbReference type="SAM" id="MobiDB-lite"/>
    </source>
</evidence>
<feature type="compositionally biased region" description="Polar residues" evidence="4">
    <location>
        <begin position="81"/>
        <end position="93"/>
    </location>
</feature>
<dbReference type="PROSITE" id="PS50089">
    <property type="entry name" value="ZF_RING_2"/>
    <property type="match status" value="1"/>
</dbReference>
<evidence type="ECO:0000259" key="5">
    <source>
        <dbReference type="PROSITE" id="PS50089"/>
    </source>
</evidence>
<evidence type="ECO:0000313" key="7">
    <source>
        <dbReference type="RefSeq" id="XP_014680007.1"/>
    </source>
</evidence>
<feature type="domain" description="RING-type" evidence="5">
    <location>
        <begin position="396"/>
        <end position="437"/>
    </location>
</feature>
<dbReference type="SUPFAM" id="SSF57850">
    <property type="entry name" value="RING/U-box"/>
    <property type="match status" value="1"/>
</dbReference>
<gene>
    <name evidence="7" type="primary">LOC106819954</name>
</gene>
<dbReference type="SMART" id="SM00184">
    <property type="entry name" value="RING"/>
    <property type="match status" value="1"/>
</dbReference>
<evidence type="ECO:0000256" key="2">
    <source>
        <dbReference type="ARBA" id="ARBA00022833"/>
    </source>
</evidence>
<reference evidence="7" key="1">
    <citation type="submission" date="2025-08" db="UniProtKB">
        <authorList>
            <consortium name="RefSeq"/>
        </authorList>
    </citation>
    <scope>IDENTIFICATION</scope>
</reference>
<dbReference type="InterPro" id="IPR001841">
    <property type="entry name" value="Znf_RING"/>
</dbReference>
<accession>A0ABM1F6D6</accession>
<keyword evidence="2" id="KW-0862">Zinc</keyword>
<keyword evidence="1 3" id="KW-0863">Zinc-finger</keyword>
<evidence type="ECO:0000313" key="6">
    <source>
        <dbReference type="Proteomes" id="UP000695022"/>
    </source>
</evidence>
<proteinExistence type="predicted"/>
<organism evidence="6 7">
    <name type="scientific">Priapulus caudatus</name>
    <name type="common">Priapulid worm</name>
    <dbReference type="NCBI Taxonomy" id="37621"/>
    <lineage>
        <taxon>Eukaryota</taxon>
        <taxon>Metazoa</taxon>
        <taxon>Ecdysozoa</taxon>
        <taxon>Scalidophora</taxon>
        <taxon>Priapulida</taxon>
        <taxon>Priapulimorpha</taxon>
        <taxon>Priapulimorphida</taxon>
        <taxon>Priapulidae</taxon>
        <taxon>Priapulus</taxon>
    </lineage>
</organism>
<dbReference type="PANTHER" id="PTHR46171:SF3">
    <property type="entry name" value="GH10160P"/>
    <property type="match status" value="1"/>
</dbReference>
<protein>
    <submittedName>
        <fullName evidence="7">RING finger protein 44-like</fullName>
    </submittedName>
</protein>
<keyword evidence="6" id="KW-1185">Reference proteome</keyword>
<evidence type="ECO:0000256" key="1">
    <source>
        <dbReference type="ARBA" id="ARBA00022771"/>
    </source>
</evidence>
<dbReference type="PANTHER" id="PTHR46171">
    <property type="entry name" value="GH10160P"/>
    <property type="match status" value="1"/>
</dbReference>
<dbReference type="Gene3D" id="3.30.40.10">
    <property type="entry name" value="Zinc/RING finger domain, C3HC4 (zinc finger)"/>
    <property type="match status" value="1"/>
</dbReference>
<dbReference type="RefSeq" id="XP_014680007.1">
    <property type="nucleotide sequence ID" value="XM_014824521.1"/>
</dbReference>
<feature type="region of interest" description="Disordered" evidence="4">
    <location>
        <begin position="39"/>
        <end position="100"/>
    </location>
</feature>
<dbReference type="GeneID" id="106819954"/>
<dbReference type="CDD" id="cd16679">
    <property type="entry name" value="RING-H2_RNF38"/>
    <property type="match status" value="1"/>
</dbReference>
<dbReference type="Pfam" id="PF13639">
    <property type="entry name" value="zf-RING_2"/>
    <property type="match status" value="1"/>
</dbReference>
<dbReference type="Proteomes" id="UP000695022">
    <property type="component" value="Unplaced"/>
</dbReference>